<dbReference type="AlphaFoldDB" id="A0A6C0AEZ5"/>
<evidence type="ECO:0000313" key="1">
    <source>
        <dbReference type="EMBL" id="QHS78013.1"/>
    </source>
</evidence>
<accession>A0A6C0AEZ5</accession>
<proteinExistence type="predicted"/>
<name>A0A6C0AEZ5_9ZZZZ</name>
<sequence>MYLYKKKDNEKIINTLKELLIILEPKNERELFHLYKICYYLEINNEYIFNCLLLNKNSLYIYYSNKFDISDDVLLLTSFMDAVLGSFFTSLGSEDPDANNILYLKTIYPIYSDIKNEDTWEVQLKFPELIKKMENYKNIKFYYKLSNDEGFYKLSKDLETHTIFEWFIITCIEGSRYISEFFYGIEGSTSSILKLFSEMNFIYDVSILFKNIFEAKYLEDEMYSMISKSYIINYLLSINDKEILKYIKKIKWDKIVPYNYETNNFYIKEEDLSTYYLKYLKFLVKKR</sequence>
<reference evidence="1" key="1">
    <citation type="journal article" date="2020" name="Nature">
        <title>Giant virus diversity and host interactions through global metagenomics.</title>
        <authorList>
            <person name="Schulz F."/>
            <person name="Roux S."/>
            <person name="Paez-Espino D."/>
            <person name="Jungbluth S."/>
            <person name="Walsh D.A."/>
            <person name="Denef V.J."/>
            <person name="McMahon K.D."/>
            <person name="Konstantinidis K.T."/>
            <person name="Eloe-Fadrosh E.A."/>
            <person name="Kyrpides N.C."/>
            <person name="Woyke T."/>
        </authorList>
    </citation>
    <scope>NUCLEOTIDE SEQUENCE</scope>
    <source>
        <strain evidence="1">GVMAG-S-1021933-23</strain>
    </source>
</reference>
<dbReference type="EMBL" id="MN740594">
    <property type="protein sequence ID" value="QHS78013.1"/>
    <property type="molecule type" value="Genomic_DNA"/>
</dbReference>
<organism evidence="1">
    <name type="scientific">viral metagenome</name>
    <dbReference type="NCBI Taxonomy" id="1070528"/>
    <lineage>
        <taxon>unclassified sequences</taxon>
        <taxon>metagenomes</taxon>
        <taxon>organismal metagenomes</taxon>
    </lineage>
</organism>
<protein>
    <submittedName>
        <fullName evidence="1">Uncharacterized protein</fullName>
    </submittedName>
</protein>